<dbReference type="Proteomes" id="UP000664654">
    <property type="component" value="Unassembled WGS sequence"/>
</dbReference>
<dbReference type="CDD" id="cd06223">
    <property type="entry name" value="PRTases_typeI"/>
    <property type="match status" value="1"/>
</dbReference>
<evidence type="ECO:0000313" key="2">
    <source>
        <dbReference type="EMBL" id="MBN7823623.1"/>
    </source>
</evidence>
<sequence>MHNTIRRIITALTPSQACLLCLQDTDNLICDVCAKDMPRLDLQQYQQNLLNWPKVGSALGPVPYQRLLALGLYEWPLDNLLLGLKFAQKLLAARALAELFYHHALPGREDPPDAILPMPLHAERYRQRKYNQAVEIARHLGILAGIPVDTRLCVRNKATQPQTQLSGAQRRRNMRGAFTVQHPVPYGKVAVLDDVITTGASVNSLCATLLDQRPDLQIEIWVLAVSLRS</sequence>
<dbReference type="SUPFAM" id="SSF53271">
    <property type="entry name" value="PRTase-like"/>
    <property type="match status" value="1"/>
</dbReference>
<comment type="similarity">
    <text evidence="1">Belongs to the ComF/GntX family.</text>
</comment>
<dbReference type="InterPro" id="IPR051910">
    <property type="entry name" value="ComF/GntX_DNA_util-trans"/>
</dbReference>
<name>A0A939DJ36_9ALTE</name>
<dbReference type="AlphaFoldDB" id="A0A939DJ36"/>
<accession>A0A939DJ36</accession>
<dbReference type="Gene3D" id="3.40.50.2020">
    <property type="match status" value="1"/>
</dbReference>
<protein>
    <submittedName>
        <fullName evidence="2">ComF family protein</fullName>
    </submittedName>
</protein>
<dbReference type="InterPro" id="IPR000836">
    <property type="entry name" value="PRTase_dom"/>
</dbReference>
<evidence type="ECO:0000256" key="1">
    <source>
        <dbReference type="ARBA" id="ARBA00008007"/>
    </source>
</evidence>
<dbReference type="PANTHER" id="PTHR47505:SF1">
    <property type="entry name" value="DNA UTILIZATION PROTEIN YHGH"/>
    <property type="match status" value="1"/>
</dbReference>
<reference evidence="2" key="1">
    <citation type="submission" date="2021-03" db="EMBL/GenBank/DDBJ databases">
        <title>novel species isolated from a fishpond in China.</title>
        <authorList>
            <person name="Lu H."/>
            <person name="Cai Z."/>
        </authorList>
    </citation>
    <scope>NUCLEOTIDE SEQUENCE</scope>
    <source>
        <strain evidence="2">JCM 30855</strain>
    </source>
</reference>
<dbReference type="EMBL" id="JAFKCV010000001">
    <property type="protein sequence ID" value="MBN7823623.1"/>
    <property type="molecule type" value="Genomic_DNA"/>
</dbReference>
<proteinExistence type="inferred from homology"/>
<dbReference type="InterPro" id="IPR029057">
    <property type="entry name" value="PRTase-like"/>
</dbReference>
<comment type="caution">
    <text evidence="2">The sequence shown here is derived from an EMBL/GenBank/DDBJ whole genome shotgun (WGS) entry which is preliminary data.</text>
</comment>
<dbReference type="RefSeq" id="WP_206571748.1">
    <property type="nucleotide sequence ID" value="NZ_JAFKCV010000001.1"/>
</dbReference>
<keyword evidence="3" id="KW-1185">Reference proteome</keyword>
<organism evidence="2 3">
    <name type="scientific">Bowmanella dokdonensis</name>
    <dbReference type="NCBI Taxonomy" id="751969"/>
    <lineage>
        <taxon>Bacteria</taxon>
        <taxon>Pseudomonadati</taxon>
        <taxon>Pseudomonadota</taxon>
        <taxon>Gammaproteobacteria</taxon>
        <taxon>Alteromonadales</taxon>
        <taxon>Alteromonadaceae</taxon>
        <taxon>Bowmanella</taxon>
    </lineage>
</organism>
<dbReference type="PANTHER" id="PTHR47505">
    <property type="entry name" value="DNA UTILIZATION PROTEIN YHGH"/>
    <property type="match status" value="1"/>
</dbReference>
<evidence type="ECO:0000313" key="3">
    <source>
        <dbReference type="Proteomes" id="UP000664654"/>
    </source>
</evidence>
<gene>
    <name evidence="2" type="ORF">J0A66_00165</name>
</gene>